<evidence type="ECO:0000313" key="3">
    <source>
        <dbReference type="EMBL" id="EHF00509.1"/>
    </source>
</evidence>
<dbReference type="CDD" id="cd19946">
    <property type="entry name" value="GlpA-like_Fer2_BFD-like"/>
    <property type="match status" value="1"/>
</dbReference>
<dbReference type="Pfam" id="PF01266">
    <property type="entry name" value="DAO"/>
    <property type="match status" value="1"/>
</dbReference>
<evidence type="ECO:0008006" key="5">
    <source>
        <dbReference type="Google" id="ProtNLM"/>
    </source>
</evidence>
<dbReference type="SUPFAM" id="SSF51905">
    <property type="entry name" value="FAD/NAD(P)-binding domain"/>
    <property type="match status" value="1"/>
</dbReference>
<dbReference type="HOGENOM" id="CLU_024775_3_1_9"/>
<gene>
    <name evidence="3" type="ORF">HMPREF9469_00687</name>
</gene>
<comment type="caution">
    <text evidence="3">The sequence shown here is derived from an EMBL/GenBank/DDBJ whole genome shotgun (WGS) entry which is preliminary data.</text>
</comment>
<dbReference type="PANTHER" id="PTHR42720:SF1">
    <property type="entry name" value="GLYCEROL 3-PHOSPHATE OXIDASE"/>
    <property type="match status" value="1"/>
</dbReference>
<organism evidence="3 4">
    <name type="scientific">[Clostridium] citroniae WAL-17108</name>
    <dbReference type="NCBI Taxonomy" id="742733"/>
    <lineage>
        <taxon>Bacteria</taxon>
        <taxon>Bacillati</taxon>
        <taxon>Bacillota</taxon>
        <taxon>Clostridia</taxon>
        <taxon>Lachnospirales</taxon>
        <taxon>Lachnospiraceae</taxon>
        <taxon>Enterocloster</taxon>
    </lineage>
</organism>
<dbReference type="Gene3D" id="3.30.9.10">
    <property type="entry name" value="D-Amino Acid Oxidase, subunit A, domain 2"/>
    <property type="match status" value="1"/>
</dbReference>
<dbReference type="InterPro" id="IPR006076">
    <property type="entry name" value="FAD-dep_OxRdtase"/>
</dbReference>
<protein>
    <recommendedName>
        <fullName evidence="5">FAD dependent oxidoreductase domain-containing protein</fullName>
    </recommendedName>
</protein>
<dbReference type="Gene3D" id="1.10.10.1100">
    <property type="entry name" value="BFD-like [2Fe-2S]-binding domain"/>
    <property type="match status" value="1"/>
</dbReference>
<dbReference type="InterPro" id="IPR036188">
    <property type="entry name" value="FAD/NAD-bd_sf"/>
</dbReference>
<dbReference type="PROSITE" id="PS51257">
    <property type="entry name" value="PROKAR_LIPOPROTEIN"/>
    <property type="match status" value="1"/>
</dbReference>
<dbReference type="InterPro" id="IPR007419">
    <property type="entry name" value="BFD-like_2Fe2S-bd_dom"/>
</dbReference>
<accession>G5HDM5</accession>
<evidence type="ECO:0000259" key="2">
    <source>
        <dbReference type="Pfam" id="PF04324"/>
    </source>
</evidence>
<feature type="domain" description="FAD dependent oxidoreductase" evidence="1">
    <location>
        <begin position="5"/>
        <end position="355"/>
    </location>
</feature>
<name>G5HDM5_9FIRM</name>
<dbReference type="InterPro" id="IPR041854">
    <property type="entry name" value="BFD-like_2Fe2S-bd_dom_sf"/>
</dbReference>
<dbReference type="RefSeq" id="WP_007859178.1">
    <property type="nucleotide sequence ID" value="NZ_JH376420.1"/>
</dbReference>
<sequence>MKEYDVGIIGGGIVGCAIARELSKYKLRIAVFEEKADIGAGATRGNGGFIHCGYDPEPGTLKAKLNVQGSAMYPALAEELGFPYQKTGAMVVGFDERDLSYIEKLYEKGQKNGVPNLEIISGQRIFQLEPHADRNIKYALYAPDAAVTEPYLTSIAFMEHAMKNGAELFRSCGVKGITTSDMYILHTEKGEYGARFVVNAAGIKGDEISAMAGAEAFRLLSRHGELIIFDKKYGIHMNMSLFPIPTPESKGITIGTKISGNPSLGSTSVLMEKEFGENTRKGIHELLKGAERSVPDIGSCKVIRMFSGERAVMEQSPHDFYIRPSEKIKHFIQVVGIQSPGVASAPAIAVYVTNLLKEQGLELIRNENYCLPTKMSRRFADLTQEEQEEKIRSNPAFGRMVCRCEMVTEGEILEAFRRPVGAVNIGGIKRRTRAGMGRCQGGFCQQKVIELLARELGVEPWQVMMEEDGSNPLIFVLKGGD</sequence>
<reference evidence="3 4" key="1">
    <citation type="submission" date="2011-08" db="EMBL/GenBank/DDBJ databases">
        <title>The Genome Sequence of Clostridium citroniae WAL-17108.</title>
        <authorList>
            <consortium name="The Broad Institute Genome Sequencing Platform"/>
            <person name="Earl A."/>
            <person name="Ward D."/>
            <person name="Feldgarden M."/>
            <person name="Gevers D."/>
            <person name="Finegold S.M."/>
            <person name="Summanen P.H."/>
            <person name="Molitoris D.R."/>
            <person name="Vaisanen M.L."/>
            <person name="Daigneault M."/>
            <person name="Allen-Vercoe E."/>
            <person name="Young S.K."/>
            <person name="Zeng Q."/>
            <person name="Gargeya S."/>
            <person name="Fitzgerald M."/>
            <person name="Haas B."/>
            <person name="Abouelleil A."/>
            <person name="Alvarado L."/>
            <person name="Arachchi H.M."/>
            <person name="Berlin A."/>
            <person name="Brown A."/>
            <person name="Chapman S.B."/>
            <person name="Chen Z."/>
            <person name="Dunbar C."/>
            <person name="Freedman E."/>
            <person name="Gearin G."/>
            <person name="Gellesch M."/>
            <person name="Goldberg J."/>
            <person name="Griggs A."/>
            <person name="Gujja S."/>
            <person name="Heiman D."/>
            <person name="Howarth C."/>
            <person name="Larson L."/>
            <person name="Lui A."/>
            <person name="MacDonald P.J.P."/>
            <person name="Montmayeur A."/>
            <person name="Murphy C."/>
            <person name="Neiman D."/>
            <person name="Pearson M."/>
            <person name="Priest M."/>
            <person name="Roberts A."/>
            <person name="Saif S."/>
            <person name="Shea T."/>
            <person name="Shenoy N."/>
            <person name="Sisk P."/>
            <person name="Stolte C."/>
            <person name="Sykes S."/>
            <person name="Wortman J."/>
            <person name="Nusbaum C."/>
            <person name="Birren B."/>
        </authorList>
    </citation>
    <scope>NUCLEOTIDE SEQUENCE [LARGE SCALE GENOMIC DNA]</scope>
    <source>
        <strain evidence="3 4">WAL-17108</strain>
    </source>
</reference>
<feature type="domain" description="BFD-like [2Fe-2S]-binding" evidence="2">
    <location>
        <begin position="400"/>
        <end position="453"/>
    </location>
</feature>
<dbReference type="PATRIC" id="fig|742733.3.peg.723"/>
<dbReference type="PANTHER" id="PTHR42720">
    <property type="entry name" value="GLYCEROL-3-PHOSPHATE DEHYDROGENASE"/>
    <property type="match status" value="1"/>
</dbReference>
<dbReference type="eggNOG" id="COG0579">
    <property type="taxonomic scope" value="Bacteria"/>
</dbReference>
<evidence type="ECO:0000313" key="4">
    <source>
        <dbReference type="Proteomes" id="UP000003763"/>
    </source>
</evidence>
<dbReference type="Proteomes" id="UP000003763">
    <property type="component" value="Unassembled WGS sequence"/>
</dbReference>
<dbReference type="InterPro" id="IPR052745">
    <property type="entry name" value="G3P_Oxidase/Oxidoreductase"/>
</dbReference>
<proteinExistence type="predicted"/>
<evidence type="ECO:0000259" key="1">
    <source>
        <dbReference type="Pfam" id="PF01266"/>
    </source>
</evidence>
<dbReference type="Pfam" id="PF04324">
    <property type="entry name" value="Fer2_BFD"/>
    <property type="match status" value="1"/>
</dbReference>
<dbReference type="EMBL" id="ADLJ01000004">
    <property type="protein sequence ID" value="EHF00509.1"/>
    <property type="molecule type" value="Genomic_DNA"/>
</dbReference>
<dbReference type="AlphaFoldDB" id="G5HDM5"/>
<dbReference type="Gene3D" id="3.50.50.60">
    <property type="entry name" value="FAD/NAD(P)-binding domain"/>
    <property type="match status" value="1"/>
</dbReference>